<gene>
    <name evidence="9" type="ORF">GLYMA_10G100900</name>
</gene>
<keyword evidence="5" id="KW-1133">Transmembrane helix</keyword>
<dbReference type="STRING" id="3847.A0A0R0I0C2"/>
<dbReference type="EMBL" id="CM000843">
    <property type="protein sequence ID" value="KRH33115.1"/>
    <property type="molecule type" value="Genomic_DNA"/>
</dbReference>
<evidence type="ECO:0000256" key="1">
    <source>
        <dbReference type="ARBA" id="ARBA00004273"/>
    </source>
</evidence>
<dbReference type="Pfam" id="PF09731">
    <property type="entry name" value="Mitofilin"/>
    <property type="match status" value="1"/>
</dbReference>
<proteinExistence type="inferred from homology"/>
<sequence length="243" mass="27695">MKNIQPEQLEVQEMGRRESALGKDIEQQPTLLEEYQLRNKSERSPATYISSHGFIENSHFPEGKEALNGAMEELKDGYIYENGKLVVHFLQAIHAAEKRQADLDVHVSNEQKKLLKKLKDVAARELMLAEEAAMLDRELKRERAKASLAIKALRQKMEDKLKTELEQKEIETDLKLKQTQELAKAYLNTTIANENAAIANENAAQIQKMAEANVNVRFLLKSKMGNRDCVIKHAHKMVMVCEA</sequence>
<dbReference type="InterPro" id="IPR019133">
    <property type="entry name" value="MIC60"/>
</dbReference>
<evidence type="ECO:0000256" key="3">
    <source>
        <dbReference type="ARBA" id="ARBA00022692"/>
    </source>
</evidence>
<evidence type="ECO:0000313" key="11">
    <source>
        <dbReference type="Proteomes" id="UP000008827"/>
    </source>
</evidence>
<evidence type="ECO:0000256" key="8">
    <source>
        <dbReference type="SAM" id="MobiDB-lite"/>
    </source>
</evidence>
<reference evidence="10" key="2">
    <citation type="submission" date="2018-02" db="UniProtKB">
        <authorList>
            <consortium name="EnsemblPlants"/>
        </authorList>
    </citation>
    <scope>IDENTIFICATION</scope>
    <source>
        <strain evidence="10">Williams 82</strain>
    </source>
</reference>
<evidence type="ECO:0000256" key="5">
    <source>
        <dbReference type="ARBA" id="ARBA00022989"/>
    </source>
</evidence>
<evidence type="ECO:0000313" key="9">
    <source>
        <dbReference type="EMBL" id="KRH33115.1"/>
    </source>
</evidence>
<evidence type="ECO:0000256" key="7">
    <source>
        <dbReference type="ARBA" id="ARBA00023136"/>
    </source>
</evidence>
<dbReference type="InParanoid" id="A0A0R0I0C2"/>
<keyword evidence="3" id="KW-0812">Transmembrane</keyword>
<evidence type="ECO:0000256" key="6">
    <source>
        <dbReference type="ARBA" id="ARBA00023128"/>
    </source>
</evidence>
<reference evidence="9" key="3">
    <citation type="submission" date="2018-07" db="EMBL/GenBank/DDBJ databases">
        <title>WGS assembly of Glycine max.</title>
        <authorList>
            <person name="Schmutz J."/>
            <person name="Cannon S."/>
            <person name="Schlueter J."/>
            <person name="Ma J."/>
            <person name="Mitros T."/>
            <person name="Nelson W."/>
            <person name="Hyten D."/>
            <person name="Song Q."/>
            <person name="Thelen J."/>
            <person name="Cheng J."/>
            <person name="Xu D."/>
            <person name="Hellsten U."/>
            <person name="May G."/>
            <person name="Yu Y."/>
            <person name="Sakurai T."/>
            <person name="Umezawa T."/>
            <person name="Bhattacharyya M."/>
            <person name="Sandhu D."/>
            <person name="Valliyodan B."/>
            <person name="Lindquist E."/>
            <person name="Peto M."/>
            <person name="Grant D."/>
            <person name="Shu S."/>
            <person name="Goodstein D."/>
            <person name="Barry K."/>
            <person name="Futrell-Griggs M."/>
            <person name="Abernathy B."/>
            <person name="Du J."/>
            <person name="Tian Z."/>
            <person name="Zhu L."/>
            <person name="Gill N."/>
            <person name="Joshi T."/>
            <person name="Libault M."/>
            <person name="Sethuraman A."/>
            <person name="Zhang X."/>
            <person name="Shinozaki K."/>
            <person name="Nguyen H."/>
            <person name="Wing R."/>
            <person name="Cregan P."/>
            <person name="Specht J."/>
            <person name="Grimwood J."/>
            <person name="Rokhsar D."/>
            <person name="Stacey G."/>
            <person name="Shoemaker R."/>
            <person name="Jackson S."/>
        </authorList>
    </citation>
    <scope>NUCLEOTIDE SEQUENCE</scope>
    <source>
        <tissue evidence="9">Callus</tissue>
    </source>
</reference>
<dbReference type="PANTHER" id="PTHR15415">
    <property type="entry name" value="MITOFILIN"/>
    <property type="match status" value="1"/>
</dbReference>
<dbReference type="Gramene" id="KRH33115">
    <property type="protein sequence ID" value="KRH33115"/>
    <property type="gene ID" value="GLYMA_10G100900"/>
</dbReference>
<keyword evidence="11" id="KW-1185">Reference proteome</keyword>
<dbReference type="PANTHER" id="PTHR15415:SF7">
    <property type="entry name" value="MICOS COMPLEX SUBUNIT MIC60"/>
    <property type="match status" value="1"/>
</dbReference>
<keyword evidence="7" id="KW-0472">Membrane</keyword>
<evidence type="ECO:0000313" key="10">
    <source>
        <dbReference type="EnsemblPlants" id="KRH33115"/>
    </source>
</evidence>
<dbReference type="GO" id="GO:0005743">
    <property type="term" value="C:mitochondrial inner membrane"/>
    <property type="evidence" value="ECO:0007669"/>
    <property type="project" value="UniProtKB-SubCell"/>
</dbReference>
<keyword evidence="4" id="KW-0999">Mitochondrion inner membrane</keyword>
<feature type="region of interest" description="Disordered" evidence="8">
    <location>
        <begin position="1"/>
        <end position="24"/>
    </location>
</feature>
<evidence type="ECO:0000256" key="4">
    <source>
        <dbReference type="ARBA" id="ARBA00022792"/>
    </source>
</evidence>
<evidence type="ECO:0000256" key="2">
    <source>
        <dbReference type="ARBA" id="ARBA00010877"/>
    </source>
</evidence>
<dbReference type="PaxDb" id="3847-GLYMA11G30877.1"/>
<comment type="subcellular location">
    <subcellularLocation>
        <location evidence="1">Mitochondrion inner membrane</location>
    </subcellularLocation>
</comment>
<comment type="similarity">
    <text evidence="2">Belongs to the MICOS complex subunit Mic60 family.</text>
</comment>
<dbReference type="Proteomes" id="UP000008827">
    <property type="component" value="Chromosome 10"/>
</dbReference>
<dbReference type="AlphaFoldDB" id="A0A0R0I0C2"/>
<accession>A0A0R0I0C2</accession>
<protein>
    <submittedName>
        <fullName evidence="9 10">Uncharacterized protein</fullName>
    </submittedName>
</protein>
<reference evidence="9 10" key="1">
    <citation type="journal article" date="2010" name="Nature">
        <title>Genome sequence of the palaeopolyploid soybean.</title>
        <authorList>
            <person name="Schmutz J."/>
            <person name="Cannon S.B."/>
            <person name="Schlueter J."/>
            <person name="Ma J."/>
            <person name="Mitros T."/>
            <person name="Nelson W."/>
            <person name="Hyten D.L."/>
            <person name="Song Q."/>
            <person name="Thelen J.J."/>
            <person name="Cheng J."/>
            <person name="Xu D."/>
            <person name="Hellsten U."/>
            <person name="May G.D."/>
            <person name="Yu Y."/>
            <person name="Sakurai T."/>
            <person name="Umezawa T."/>
            <person name="Bhattacharyya M.K."/>
            <person name="Sandhu D."/>
            <person name="Valliyodan B."/>
            <person name="Lindquist E."/>
            <person name="Peto M."/>
            <person name="Grant D."/>
            <person name="Shu S."/>
            <person name="Goodstein D."/>
            <person name="Barry K."/>
            <person name="Futrell-Griggs M."/>
            <person name="Abernathy B."/>
            <person name="Du J."/>
            <person name="Tian Z."/>
            <person name="Zhu L."/>
            <person name="Gill N."/>
            <person name="Joshi T."/>
            <person name="Libault M."/>
            <person name="Sethuraman A."/>
            <person name="Zhang X.-C."/>
            <person name="Shinozaki K."/>
            <person name="Nguyen H.T."/>
            <person name="Wing R.A."/>
            <person name="Cregan P."/>
            <person name="Specht J."/>
            <person name="Grimwood J."/>
            <person name="Rokhsar D."/>
            <person name="Stacey G."/>
            <person name="Shoemaker R.C."/>
            <person name="Jackson S.A."/>
        </authorList>
    </citation>
    <scope>NUCLEOTIDE SEQUENCE</scope>
    <source>
        <strain evidence="10">cv. Williams 82</strain>
        <tissue evidence="9">Callus</tissue>
    </source>
</reference>
<feature type="compositionally biased region" description="Basic and acidic residues" evidence="8">
    <location>
        <begin position="13"/>
        <end position="24"/>
    </location>
</feature>
<keyword evidence="6" id="KW-0496">Mitochondrion</keyword>
<dbReference type="SMR" id="A0A0R0I0C2"/>
<name>A0A0R0I0C2_SOYBN</name>
<organism evidence="9">
    <name type="scientific">Glycine max</name>
    <name type="common">Soybean</name>
    <name type="synonym">Glycine hispida</name>
    <dbReference type="NCBI Taxonomy" id="3847"/>
    <lineage>
        <taxon>Eukaryota</taxon>
        <taxon>Viridiplantae</taxon>
        <taxon>Streptophyta</taxon>
        <taxon>Embryophyta</taxon>
        <taxon>Tracheophyta</taxon>
        <taxon>Spermatophyta</taxon>
        <taxon>Magnoliopsida</taxon>
        <taxon>eudicotyledons</taxon>
        <taxon>Gunneridae</taxon>
        <taxon>Pentapetalae</taxon>
        <taxon>rosids</taxon>
        <taxon>fabids</taxon>
        <taxon>Fabales</taxon>
        <taxon>Fabaceae</taxon>
        <taxon>Papilionoideae</taxon>
        <taxon>50 kb inversion clade</taxon>
        <taxon>NPAAA clade</taxon>
        <taxon>indigoferoid/millettioid clade</taxon>
        <taxon>Phaseoleae</taxon>
        <taxon>Glycine</taxon>
        <taxon>Glycine subgen. Soja</taxon>
    </lineage>
</organism>
<dbReference type="EnsemblPlants" id="KRH33115">
    <property type="protein sequence ID" value="KRH33115"/>
    <property type="gene ID" value="GLYMA_10G100900"/>
</dbReference>